<feature type="region of interest" description="Disordered" evidence="1">
    <location>
        <begin position="35"/>
        <end position="60"/>
    </location>
</feature>
<dbReference type="OrthoDB" id="5915810at2759"/>
<gene>
    <name evidence="2" type="ORF">Tcan_07165</name>
</gene>
<dbReference type="Proteomes" id="UP000031036">
    <property type="component" value="Unassembled WGS sequence"/>
</dbReference>
<feature type="region of interest" description="Disordered" evidence="1">
    <location>
        <begin position="118"/>
        <end position="139"/>
    </location>
</feature>
<organism evidence="2 3">
    <name type="scientific">Toxocara canis</name>
    <name type="common">Canine roundworm</name>
    <dbReference type="NCBI Taxonomy" id="6265"/>
    <lineage>
        <taxon>Eukaryota</taxon>
        <taxon>Metazoa</taxon>
        <taxon>Ecdysozoa</taxon>
        <taxon>Nematoda</taxon>
        <taxon>Chromadorea</taxon>
        <taxon>Rhabditida</taxon>
        <taxon>Spirurina</taxon>
        <taxon>Ascaridomorpha</taxon>
        <taxon>Ascaridoidea</taxon>
        <taxon>Toxocaridae</taxon>
        <taxon>Toxocara</taxon>
    </lineage>
</organism>
<evidence type="ECO:0000256" key="1">
    <source>
        <dbReference type="SAM" id="MobiDB-lite"/>
    </source>
</evidence>
<sequence length="263" mass="28404">MAASLDQLAAVAQFELAAKMQSIVDMYGTVNRDECKENEHWPAQTPSSSAPEHDDSHMEELSPLERHNLQSDSDGHSPVPLSTAATEVVNSTVPSSMPPDLPCSVIVPSCGLSDVDIASQTPSSVGTSPSLSNEGSQTEVTSTVGSSLVSNAKIKDLLKNFTSGPVDEESSSTAGPACGISVEVKQGVIATGARFNSFAEFEYAFDLWKQMYHHPFRVASSETLRQPDGTANETFKYRYIVYHCAHYGQPRMRETAGICRVDR</sequence>
<accession>A0A0B2V9X3</accession>
<dbReference type="EMBL" id="JPKZ01002134">
    <property type="protein sequence ID" value="KHN78328.1"/>
    <property type="molecule type" value="Genomic_DNA"/>
</dbReference>
<dbReference type="AlphaFoldDB" id="A0A0B2V9X3"/>
<keyword evidence="3" id="KW-1185">Reference proteome</keyword>
<reference evidence="2 3" key="1">
    <citation type="submission" date="2014-11" db="EMBL/GenBank/DDBJ databases">
        <title>Genetic blueprint of the zoonotic pathogen Toxocara canis.</title>
        <authorList>
            <person name="Zhu X.-Q."/>
            <person name="Korhonen P.K."/>
            <person name="Cai H."/>
            <person name="Young N.D."/>
            <person name="Nejsum P."/>
            <person name="von Samson-Himmelstjerna G."/>
            <person name="Boag P.R."/>
            <person name="Tan P."/>
            <person name="Li Q."/>
            <person name="Min J."/>
            <person name="Yang Y."/>
            <person name="Wang X."/>
            <person name="Fang X."/>
            <person name="Hall R.S."/>
            <person name="Hofmann A."/>
            <person name="Sternberg P.W."/>
            <person name="Jex A.R."/>
            <person name="Gasser R.B."/>
        </authorList>
    </citation>
    <scope>NUCLEOTIDE SEQUENCE [LARGE SCALE GENOMIC DNA]</scope>
    <source>
        <strain evidence="2">PN_DK_2014</strain>
    </source>
</reference>
<protein>
    <submittedName>
        <fullName evidence="2">Uncharacterized protein</fullName>
    </submittedName>
</protein>
<name>A0A0B2V9X3_TOXCA</name>
<comment type="caution">
    <text evidence="2">The sequence shown here is derived from an EMBL/GenBank/DDBJ whole genome shotgun (WGS) entry which is preliminary data.</text>
</comment>
<evidence type="ECO:0000313" key="3">
    <source>
        <dbReference type="Proteomes" id="UP000031036"/>
    </source>
</evidence>
<feature type="compositionally biased region" description="Basic and acidic residues" evidence="1">
    <location>
        <begin position="51"/>
        <end position="60"/>
    </location>
</feature>
<dbReference type="STRING" id="6265.A0A0B2V9X3"/>
<evidence type="ECO:0000313" key="2">
    <source>
        <dbReference type="EMBL" id="KHN78328.1"/>
    </source>
</evidence>
<proteinExistence type="predicted"/>